<evidence type="ECO:0000256" key="11">
    <source>
        <dbReference type="SAM" id="Phobius"/>
    </source>
</evidence>
<dbReference type="Proteomes" id="UP000683360">
    <property type="component" value="Unassembled WGS sequence"/>
</dbReference>
<dbReference type="OrthoDB" id="6127879at2759"/>
<keyword evidence="6" id="KW-0630">Potassium</keyword>
<dbReference type="SUPFAM" id="SSF49842">
    <property type="entry name" value="TNF-like"/>
    <property type="match status" value="1"/>
</dbReference>
<name>A0A8S3PSZ4_MYTED</name>
<gene>
    <name evidence="13" type="ORF">MEDL_1360</name>
</gene>
<dbReference type="PRINTS" id="PR00169">
    <property type="entry name" value="KCHANNEL"/>
</dbReference>
<dbReference type="InterPro" id="IPR001073">
    <property type="entry name" value="C1q_dom"/>
</dbReference>
<evidence type="ECO:0000313" key="14">
    <source>
        <dbReference type="Proteomes" id="UP000683360"/>
    </source>
</evidence>
<dbReference type="PANTHER" id="PTHR11537">
    <property type="entry name" value="VOLTAGE-GATED POTASSIUM CHANNEL"/>
    <property type="match status" value="1"/>
</dbReference>
<evidence type="ECO:0000256" key="4">
    <source>
        <dbReference type="ARBA" id="ARBA00022692"/>
    </source>
</evidence>
<evidence type="ECO:0000256" key="1">
    <source>
        <dbReference type="ARBA" id="ARBA00004141"/>
    </source>
</evidence>
<keyword evidence="7 11" id="KW-1133">Transmembrane helix</keyword>
<dbReference type="Gene3D" id="2.60.120.40">
    <property type="match status" value="1"/>
</dbReference>
<protein>
    <submittedName>
        <fullName evidence="13">KCNA1</fullName>
    </submittedName>
</protein>
<evidence type="ECO:0000256" key="3">
    <source>
        <dbReference type="ARBA" id="ARBA00022538"/>
    </source>
</evidence>
<keyword evidence="5" id="KW-0631">Potassium channel</keyword>
<comment type="caution">
    <text evidence="13">The sequence shown here is derived from an EMBL/GenBank/DDBJ whole genome shotgun (WGS) entry which is preliminary data.</text>
</comment>
<dbReference type="PANTHER" id="PTHR11537:SF252">
    <property type="entry name" value="POTASSIUM VOLTAGE-GATED CHANNEL PROTEIN SHAW"/>
    <property type="match status" value="1"/>
</dbReference>
<dbReference type="InterPro" id="IPR028325">
    <property type="entry name" value="VG_K_chnl"/>
</dbReference>
<keyword evidence="4 11" id="KW-0812">Transmembrane</keyword>
<dbReference type="AlphaFoldDB" id="A0A8S3PSZ4"/>
<organism evidence="13 14">
    <name type="scientific">Mytilus edulis</name>
    <name type="common">Blue mussel</name>
    <dbReference type="NCBI Taxonomy" id="6550"/>
    <lineage>
        <taxon>Eukaryota</taxon>
        <taxon>Metazoa</taxon>
        <taxon>Spiralia</taxon>
        <taxon>Lophotrochozoa</taxon>
        <taxon>Mollusca</taxon>
        <taxon>Bivalvia</taxon>
        <taxon>Autobranchia</taxon>
        <taxon>Pteriomorphia</taxon>
        <taxon>Mytilida</taxon>
        <taxon>Mytiloidea</taxon>
        <taxon>Mytilidae</taxon>
        <taxon>Mytilinae</taxon>
        <taxon>Mytilus</taxon>
    </lineage>
</organism>
<accession>A0A8S3PSZ4</accession>
<keyword evidence="9 11" id="KW-0472">Membrane</keyword>
<evidence type="ECO:0000256" key="2">
    <source>
        <dbReference type="ARBA" id="ARBA00022448"/>
    </source>
</evidence>
<evidence type="ECO:0000256" key="8">
    <source>
        <dbReference type="ARBA" id="ARBA00023065"/>
    </source>
</evidence>
<evidence type="ECO:0000256" key="7">
    <source>
        <dbReference type="ARBA" id="ARBA00022989"/>
    </source>
</evidence>
<keyword evidence="3" id="KW-0633">Potassium transport</keyword>
<evidence type="ECO:0000256" key="5">
    <source>
        <dbReference type="ARBA" id="ARBA00022826"/>
    </source>
</evidence>
<dbReference type="SUPFAM" id="SSF81324">
    <property type="entry name" value="Voltage-gated potassium channels"/>
    <property type="match status" value="1"/>
</dbReference>
<dbReference type="GO" id="GO:0005251">
    <property type="term" value="F:delayed rectifier potassium channel activity"/>
    <property type="evidence" value="ECO:0007669"/>
    <property type="project" value="TreeGrafter"/>
</dbReference>
<proteinExistence type="predicted"/>
<dbReference type="Pfam" id="PF00520">
    <property type="entry name" value="Ion_trans"/>
    <property type="match status" value="1"/>
</dbReference>
<dbReference type="Pfam" id="PF00386">
    <property type="entry name" value="C1q"/>
    <property type="match status" value="1"/>
</dbReference>
<dbReference type="GO" id="GO:0008076">
    <property type="term" value="C:voltage-gated potassium channel complex"/>
    <property type="evidence" value="ECO:0007669"/>
    <property type="project" value="InterPro"/>
</dbReference>
<keyword evidence="14" id="KW-1185">Reference proteome</keyword>
<keyword evidence="2" id="KW-0813">Transport</keyword>
<dbReference type="InterPro" id="IPR005821">
    <property type="entry name" value="Ion_trans_dom"/>
</dbReference>
<keyword evidence="8" id="KW-0406">Ion transport</keyword>
<evidence type="ECO:0000259" key="12">
    <source>
        <dbReference type="PROSITE" id="PS50871"/>
    </source>
</evidence>
<comment type="subcellular location">
    <subcellularLocation>
        <location evidence="1">Membrane</location>
        <topology evidence="1">Multi-pass membrane protein</topology>
    </subcellularLocation>
</comment>
<evidence type="ECO:0000256" key="9">
    <source>
        <dbReference type="ARBA" id="ARBA00023136"/>
    </source>
</evidence>
<feature type="domain" description="C1q" evidence="12">
    <location>
        <begin position="128"/>
        <end position="259"/>
    </location>
</feature>
<sequence>MSESTTFPSSFEGIWWSVITMTTVGYGDHYPKSVLGKCVGACCAVCGVIIIAMPIAIIATNFNTFYSRMQDIRNFENRVKINHEKLSKRNNIHTCTFTQPHTLRLDQNLHINSSVSKQDEDNMVTCDCHVPILYEIEQREHDHACEFRGPRAKKMLHFMLILAYNPLNGLFTCPENGVYSFTWTALTPPNSSFETDFVVNGKVVAGNRASAYNDSDYHPATKTVVVELKKGDVANVAAHGHAAKQLTDFWSSYSGFRVF</sequence>
<evidence type="ECO:0000256" key="10">
    <source>
        <dbReference type="ARBA" id="ARBA00023303"/>
    </source>
</evidence>
<evidence type="ECO:0000313" key="13">
    <source>
        <dbReference type="EMBL" id="CAG2185768.1"/>
    </source>
</evidence>
<dbReference type="InterPro" id="IPR008983">
    <property type="entry name" value="Tumour_necrosis_fac-like_dom"/>
</dbReference>
<dbReference type="PROSITE" id="PS50871">
    <property type="entry name" value="C1Q"/>
    <property type="match status" value="1"/>
</dbReference>
<dbReference type="EMBL" id="CAJPWZ010000099">
    <property type="protein sequence ID" value="CAG2185768.1"/>
    <property type="molecule type" value="Genomic_DNA"/>
</dbReference>
<evidence type="ECO:0000256" key="6">
    <source>
        <dbReference type="ARBA" id="ARBA00022958"/>
    </source>
</evidence>
<dbReference type="GO" id="GO:0001508">
    <property type="term" value="P:action potential"/>
    <property type="evidence" value="ECO:0007669"/>
    <property type="project" value="TreeGrafter"/>
</dbReference>
<dbReference type="Gene3D" id="1.10.287.70">
    <property type="match status" value="1"/>
</dbReference>
<keyword evidence="10" id="KW-0407">Ion channel</keyword>
<feature type="transmembrane region" description="Helical" evidence="11">
    <location>
        <begin position="34"/>
        <end position="59"/>
    </location>
</feature>
<reference evidence="13" key="1">
    <citation type="submission" date="2021-03" db="EMBL/GenBank/DDBJ databases">
        <authorList>
            <person name="Bekaert M."/>
        </authorList>
    </citation>
    <scope>NUCLEOTIDE SEQUENCE</scope>
</reference>